<dbReference type="Pfam" id="PF04577">
    <property type="entry name" value="Glyco_transf_61"/>
    <property type="match status" value="1"/>
</dbReference>
<dbReference type="GO" id="GO:0016757">
    <property type="term" value="F:glycosyltransferase activity"/>
    <property type="evidence" value="ECO:0007669"/>
    <property type="project" value="InterPro"/>
</dbReference>
<protein>
    <recommendedName>
        <fullName evidence="1">Glycosyltransferase 61 catalytic domain-containing protein</fullName>
    </recommendedName>
</protein>
<gene>
    <name evidence="2" type="ORF">SAMN05421538_1103</name>
</gene>
<evidence type="ECO:0000259" key="1">
    <source>
        <dbReference type="Pfam" id="PF04577"/>
    </source>
</evidence>
<dbReference type="AlphaFoldDB" id="A0A1G7F4A7"/>
<dbReference type="OrthoDB" id="7843421at2"/>
<sequence length="407" mass="45496">MTEPQIQPVRRFDLDPECSIADRVEIVDDAVMVPAVKPRSWVVEAGIFRSDLTPVELAQGWHYTRNAATEFPPVPGGPFETLPGQYFYAGHYIGQFGHFLLETMARFWHLARFPAAYDGMALLIQPNADRDAVTARLKAFLDLCDLPMPPLVMPREPVRLERLTIPMQGAGGLELMYGAPEYREMFQSRFAKKIAPAGAKRIYISRTGFDSRHGSLVEEARLEALLSEAGYLPFHPQDHSLEDQIAQFKAAEVIAGVDGSAFHLAALVTNPSQRIVMFQRRPAPEVFIQAEQLRRFGAGEVTVISAEPGGWSPAGVRRSALSVFGVLDFEAAGKRLHEMGLIADPGAWRNSPHLAFRDRLKEIGAELGADMYEVVRPNQSLSGKKRRQRRRHVSLFSLARQRRGQKD</sequence>
<name>A0A1G7F4A7_9RHOB</name>
<accession>A0A1G7F4A7</accession>
<dbReference type="STRING" id="591205.SAMN05421538_1103"/>
<dbReference type="InterPro" id="IPR049625">
    <property type="entry name" value="Glyco_transf_61_cat"/>
</dbReference>
<proteinExistence type="predicted"/>
<dbReference type="RefSeq" id="WP_090524792.1">
    <property type="nucleotide sequence ID" value="NZ_FNAH01000010.1"/>
</dbReference>
<dbReference type="EMBL" id="FNAH01000010">
    <property type="protein sequence ID" value="SDE70754.1"/>
    <property type="molecule type" value="Genomic_DNA"/>
</dbReference>
<evidence type="ECO:0000313" key="2">
    <source>
        <dbReference type="EMBL" id="SDE70754.1"/>
    </source>
</evidence>
<evidence type="ECO:0000313" key="3">
    <source>
        <dbReference type="Proteomes" id="UP000199344"/>
    </source>
</evidence>
<reference evidence="2 3" key="1">
    <citation type="submission" date="2016-10" db="EMBL/GenBank/DDBJ databases">
        <authorList>
            <person name="de Groot N.N."/>
        </authorList>
    </citation>
    <scope>NUCLEOTIDE SEQUENCE [LARGE SCALE GENOMIC DNA]</scope>
    <source>
        <strain evidence="2 3">DSM 22220</strain>
    </source>
</reference>
<organism evidence="2 3">
    <name type="scientific">Paracoccus isoporae</name>
    <dbReference type="NCBI Taxonomy" id="591205"/>
    <lineage>
        <taxon>Bacteria</taxon>
        <taxon>Pseudomonadati</taxon>
        <taxon>Pseudomonadota</taxon>
        <taxon>Alphaproteobacteria</taxon>
        <taxon>Rhodobacterales</taxon>
        <taxon>Paracoccaceae</taxon>
        <taxon>Paracoccus</taxon>
    </lineage>
</organism>
<keyword evidence="3" id="KW-1185">Reference proteome</keyword>
<dbReference type="Proteomes" id="UP000199344">
    <property type="component" value="Unassembled WGS sequence"/>
</dbReference>
<feature type="domain" description="Glycosyltransferase 61 catalytic" evidence="1">
    <location>
        <begin position="96"/>
        <end position="266"/>
    </location>
</feature>